<comment type="caution">
    <text evidence="1">The sequence shown here is derived from an EMBL/GenBank/DDBJ whole genome shotgun (WGS) entry which is preliminary data.</text>
</comment>
<reference evidence="1" key="1">
    <citation type="submission" date="2024-03" db="EMBL/GenBank/DDBJ databases">
        <title>Human intestinal bacterial collection.</title>
        <authorList>
            <person name="Pauvert C."/>
            <person name="Hitch T.C.A."/>
            <person name="Clavel T."/>
        </authorList>
    </citation>
    <scope>NUCLEOTIDE SEQUENCE</scope>
    <source>
        <strain evidence="1">CLA-AA-H227</strain>
    </source>
</reference>
<proteinExistence type="predicted"/>
<evidence type="ECO:0000313" key="2">
    <source>
        <dbReference type="Proteomes" id="UP001439875"/>
    </source>
</evidence>
<dbReference type="Proteomes" id="UP001439875">
    <property type="component" value="Unassembled WGS sequence"/>
</dbReference>
<accession>A0ACC6SHF5</accession>
<protein>
    <submittedName>
        <fullName evidence="1">BREX-1 system adenine-specific DNA-methyltransferase PglX</fullName>
        <ecNumber evidence="1">2.1.1.72</ecNumber>
    </submittedName>
</protein>
<dbReference type="EC" id="2.1.1.72" evidence="1"/>
<dbReference type="EMBL" id="JBBMEW010000035">
    <property type="protein sequence ID" value="MEQ2529409.1"/>
    <property type="molecule type" value="Genomic_DNA"/>
</dbReference>
<keyword evidence="1" id="KW-0489">Methyltransferase</keyword>
<keyword evidence="2" id="KW-1185">Reference proteome</keyword>
<name>A0ACC6SHF5_9BACI</name>
<gene>
    <name evidence="1" type="primary">pglX</name>
    <name evidence="1" type="ORF">WMO40_22315</name>
</gene>
<evidence type="ECO:0000313" key="1">
    <source>
        <dbReference type="EMBL" id="MEQ2529409.1"/>
    </source>
</evidence>
<keyword evidence="1" id="KW-0808">Transferase</keyword>
<sequence>HLLAQMSANSGSKFRTAGSIYPQYSIDDRAVQLASFAVLMKAREKSRRVFDQNIKPNIYAIQESNWITKEVMELLLNGEENSEEYKTQFEILRDIRDTFLDAKEYGSILKVNSIDISYLVNRLSLLDNEQVDLFGTLIKSELVEKLPGILSQVKLLSKKYDVVCTNPPYMGSGGMDKNLRVFTKKFYPHTGNDLSTIFMEQSMSLTKPNGFIAMINIPTWMYLSSYAEYRKGLMQNSTIINLLHLGRGIFGSDFGTVSFVFRNNKIENYLGRYKKFFEKKSSVESNEEKKKKFFDKNDFYNKQENYHVIDGCPIAYNINEAIIKAFENGQKIDDISDPRQGLATGNNNIFLRSWYEININKAGFNVSSTQEFFNSDKLYAPYNKGGGFRKWYGNCEFLIKFDKKHYDILSTVGNHLPSRQFYFKECLTWSKVTIGGFSMRYLPDGFVFDVSGCSLFSNRELTKVILALMNSKVASLILSFLSPTVNYEVGHVKSIPLINIDNKEVIEDIVDQCIEISKSDWDNYETSWDFRSHPFIKYKKDTLLNTYTEWQRVSNNQFLKLKESEERINQILIDNYKLQDVLEPDVSDNEISINKAEQIRDVKSFVSYAIGCIFGRYSLDKEGLVYAGGEFEPSRYSTLHPDKDNVLPVLSGAYFEDDIISKFIEFVQRIFGEETLSENLDFIADTLGKKKGETAKETLRRYLLNDFYKDHVQTYKKRPIYWLFTSGKQKAFNCLVYMHRYDKTTLSRIRTDYLHEYQIRLDSEKKDLLSITDGEYSTKEISNAKKELKELDKKIEELKEYDELLHHMADMQIEIDLDEGVAVNYEKFNGLVAKI</sequence>
<feature type="non-terminal residue" evidence="1">
    <location>
        <position position="1"/>
    </location>
</feature>
<organism evidence="1 2">
    <name type="scientific">Robertmurraya yapensis</name>
    <name type="common">ex Hitch et al 2024</name>
    <dbReference type="NCBI Taxonomy" id="3133160"/>
    <lineage>
        <taxon>Bacteria</taxon>
        <taxon>Bacillati</taxon>
        <taxon>Bacillota</taxon>
        <taxon>Bacilli</taxon>
        <taxon>Bacillales</taxon>
        <taxon>Bacillaceae</taxon>
        <taxon>Robertmurraya</taxon>
    </lineage>
</organism>